<gene>
    <name evidence="2" type="ordered locus">Krad_1374</name>
</gene>
<dbReference type="Pfam" id="PF02620">
    <property type="entry name" value="YceD"/>
    <property type="match status" value="1"/>
</dbReference>
<dbReference type="Proteomes" id="UP000001116">
    <property type="component" value="Chromosome"/>
</dbReference>
<evidence type="ECO:0008006" key="4">
    <source>
        <dbReference type="Google" id="ProtNLM"/>
    </source>
</evidence>
<dbReference type="HOGENOM" id="CLU_100236_0_0_11"/>
<accession>A6W7S3</accession>
<reference evidence="3" key="1">
    <citation type="journal article" date="2008" name="PLoS ONE">
        <title>Survival in nuclear waste, extreme resistance, and potential applications gleaned from the genome sequence of Kineococcus radiotolerans SRS30216.</title>
        <authorList>
            <person name="Bagwell C.E."/>
            <person name="Bhat S."/>
            <person name="Hawkins G.M."/>
            <person name="Smith B.W."/>
            <person name="Biswas T."/>
            <person name="Hoover T.R."/>
            <person name="Saunders E."/>
            <person name="Han C.S."/>
            <person name="Tsodikov O.V."/>
            <person name="Shimkets L.J."/>
        </authorList>
    </citation>
    <scope>NUCLEOTIDE SEQUENCE [LARGE SCALE GENOMIC DNA]</scope>
    <source>
        <strain evidence="3">ATCC BAA-149 / DSM 14245 / SRS30216</strain>
    </source>
</reference>
<dbReference type="KEGG" id="kra:Krad_1374"/>
<proteinExistence type="predicted"/>
<evidence type="ECO:0000256" key="1">
    <source>
        <dbReference type="SAM" id="MobiDB-lite"/>
    </source>
</evidence>
<dbReference type="InterPro" id="IPR003772">
    <property type="entry name" value="YceD"/>
</dbReference>
<dbReference type="eggNOG" id="COG1399">
    <property type="taxonomic scope" value="Bacteria"/>
</dbReference>
<protein>
    <recommendedName>
        <fullName evidence="4">DUF177 domain-containing protein</fullName>
    </recommendedName>
</protein>
<name>A6W7S3_KINRD</name>
<dbReference type="EMBL" id="CP000750">
    <property type="protein sequence ID" value="ABS02862.1"/>
    <property type="molecule type" value="Genomic_DNA"/>
</dbReference>
<feature type="compositionally biased region" description="Basic residues" evidence="1">
    <location>
        <begin position="1"/>
        <end position="11"/>
    </location>
</feature>
<dbReference type="AlphaFoldDB" id="A6W7S3"/>
<feature type="region of interest" description="Disordered" evidence="1">
    <location>
        <begin position="1"/>
        <end position="22"/>
    </location>
</feature>
<dbReference type="STRING" id="266940.Krad_1374"/>
<evidence type="ECO:0000313" key="2">
    <source>
        <dbReference type="EMBL" id="ABS02862.1"/>
    </source>
</evidence>
<evidence type="ECO:0000313" key="3">
    <source>
        <dbReference type="Proteomes" id="UP000001116"/>
    </source>
</evidence>
<sequence length="219" mass="23681">MWFTHQRRGRVVSRSTRNGGVDVTKGKVHEGQLDPNAPLVISTHDLGRRPGTMRTLKRTVPAPAELGIAVIGVPEGADLELDLRMEAVMEGVLVSGTVRGTAVGECGRCLTEVTQDLEVTLQELFAYPGKTPVELADDEDEIREVAQGELVDLEPAVRDAVVLELPFQPTCDGPCQQDYEIGVSEQAPPSEEPADPRWAALQSLLESSDDSPSGTREKS</sequence>
<organism evidence="2 3">
    <name type="scientific">Kineococcus radiotolerans (strain ATCC BAA-149 / DSM 14245 / SRS30216)</name>
    <dbReference type="NCBI Taxonomy" id="266940"/>
    <lineage>
        <taxon>Bacteria</taxon>
        <taxon>Bacillati</taxon>
        <taxon>Actinomycetota</taxon>
        <taxon>Actinomycetes</taxon>
        <taxon>Kineosporiales</taxon>
        <taxon>Kineosporiaceae</taxon>
        <taxon>Kineococcus</taxon>
    </lineage>
</organism>
<keyword evidence="3" id="KW-1185">Reference proteome</keyword>